<evidence type="ECO:0000256" key="1">
    <source>
        <dbReference type="PROSITE-ProRule" id="PRU00723"/>
    </source>
</evidence>
<dbReference type="InterPro" id="IPR031736">
    <property type="entry name" value="REXO1-like_dom"/>
</dbReference>
<feature type="compositionally biased region" description="Acidic residues" evidence="2">
    <location>
        <begin position="196"/>
        <end position="230"/>
    </location>
</feature>
<evidence type="ECO:0000313" key="5">
    <source>
        <dbReference type="Proteomes" id="UP001174909"/>
    </source>
</evidence>
<feature type="region of interest" description="Disordered" evidence="2">
    <location>
        <begin position="29"/>
        <end position="89"/>
    </location>
</feature>
<dbReference type="GO" id="GO:0008270">
    <property type="term" value="F:zinc ion binding"/>
    <property type="evidence" value="ECO:0007669"/>
    <property type="project" value="UniProtKB-KW"/>
</dbReference>
<feature type="region of interest" description="Disordered" evidence="2">
    <location>
        <begin position="182"/>
        <end position="286"/>
    </location>
</feature>
<keyword evidence="5" id="KW-1185">Reference proteome</keyword>
<keyword evidence="4" id="KW-0378">Hydrolase</keyword>
<organism evidence="4 5">
    <name type="scientific">Geodia barretti</name>
    <name type="common">Barrett's horny sponge</name>
    <dbReference type="NCBI Taxonomy" id="519541"/>
    <lineage>
        <taxon>Eukaryota</taxon>
        <taxon>Metazoa</taxon>
        <taxon>Porifera</taxon>
        <taxon>Demospongiae</taxon>
        <taxon>Heteroscleromorpha</taxon>
        <taxon>Tetractinellida</taxon>
        <taxon>Astrophorina</taxon>
        <taxon>Geodiidae</taxon>
        <taxon>Geodia</taxon>
    </lineage>
</organism>
<dbReference type="AlphaFoldDB" id="A0AA35S3K0"/>
<evidence type="ECO:0000259" key="3">
    <source>
        <dbReference type="PROSITE" id="PS50103"/>
    </source>
</evidence>
<feature type="zinc finger region" description="C3H1-type" evidence="1">
    <location>
        <begin position="7"/>
        <end position="33"/>
    </location>
</feature>
<dbReference type="Pfam" id="PF15870">
    <property type="entry name" value="EloA-BP1"/>
    <property type="match status" value="1"/>
</dbReference>
<feature type="compositionally biased region" description="Basic and acidic residues" evidence="2">
    <location>
        <begin position="231"/>
        <end position="247"/>
    </location>
</feature>
<dbReference type="PROSITE" id="PS50103">
    <property type="entry name" value="ZF_C3H1"/>
    <property type="match status" value="1"/>
</dbReference>
<sequence>MFHSTGFFSGILCPFYEHGLCHRPYCHYRHSRRERPPPSKRPQLKTKYTKYPQPSVQSAGEPGTETASVSVESGERKEEGTRDEGQVPAVFNFYGASNDTETGETRNESGVDIGTDSIAQEEPGAEVELPCYAPEVCLETVVGIRDTEEFSEKEVKELPPPEIEPVTVELIAVPVETELALPTNDDITEADIFGSTDDDTPDGVAEEVVEEAEEMEEEREGGGEVEEREAGEEKEGERGEEERKEGEGAEVAMKFQQAIETHSSTTGRKRPSTSAVNYPSTAQKKKRVALPNAELYRQNSSSVVKRAPTITSNFAASLDKDSLYMGRKRMALKLKAVTIDQKSPTATRPTIPLKANSKVPTKLRQKYLDSYIDEILKVNLDPRQAYEKAEKEEAELFERCSSRMTYCSRATQTLRRLRNEAKEFLQKHRETSDSRVQTHNESGRGSNQTTPTNRHPKKKPKSEPEKLNWNTRERNRQIWEVRLSSPPPPSLLDWWRDARALR</sequence>
<proteinExistence type="predicted"/>
<evidence type="ECO:0000256" key="2">
    <source>
        <dbReference type="SAM" id="MobiDB-lite"/>
    </source>
</evidence>
<feature type="compositionally biased region" description="Basic and acidic residues" evidence="2">
    <location>
        <begin position="73"/>
        <end position="85"/>
    </location>
</feature>
<evidence type="ECO:0000313" key="4">
    <source>
        <dbReference type="EMBL" id="CAI8022619.1"/>
    </source>
</evidence>
<dbReference type="GO" id="GO:0004527">
    <property type="term" value="F:exonuclease activity"/>
    <property type="evidence" value="ECO:0007669"/>
    <property type="project" value="UniProtKB-KW"/>
</dbReference>
<feature type="compositionally biased region" description="Polar residues" evidence="2">
    <location>
        <begin position="258"/>
        <end position="282"/>
    </location>
</feature>
<dbReference type="EMBL" id="CASHTH010001968">
    <property type="protein sequence ID" value="CAI8022619.1"/>
    <property type="molecule type" value="Genomic_DNA"/>
</dbReference>
<name>A0AA35S3K0_GEOBA</name>
<reference evidence="4" key="1">
    <citation type="submission" date="2023-03" db="EMBL/GenBank/DDBJ databases">
        <authorList>
            <person name="Steffen K."/>
            <person name="Cardenas P."/>
        </authorList>
    </citation>
    <scope>NUCLEOTIDE SEQUENCE</scope>
</reference>
<gene>
    <name evidence="4" type="ORF">GBAR_LOCUS13267</name>
</gene>
<protein>
    <submittedName>
        <fullName evidence="4">RNA exonuclease 1 homolog</fullName>
    </submittedName>
</protein>
<feature type="region of interest" description="Disordered" evidence="2">
    <location>
        <begin position="425"/>
        <end position="471"/>
    </location>
</feature>
<comment type="caution">
    <text evidence="4">The sequence shown here is derived from an EMBL/GenBank/DDBJ whole genome shotgun (WGS) entry which is preliminary data.</text>
</comment>
<feature type="domain" description="C3H1-type" evidence="3">
    <location>
        <begin position="7"/>
        <end position="33"/>
    </location>
</feature>
<dbReference type="InterPro" id="IPR000571">
    <property type="entry name" value="Znf_CCCH"/>
</dbReference>
<keyword evidence="1" id="KW-0863">Zinc-finger</keyword>
<dbReference type="Proteomes" id="UP001174909">
    <property type="component" value="Unassembled WGS sequence"/>
</dbReference>
<feature type="compositionally biased region" description="Basic and acidic residues" evidence="2">
    <location>
        <begin position="461"/>
        <end position="471"/>
    </location>
</feature>
<keyword evidence="1" id="KW-0479">Metal-binding</keyword>
<feature type="compositionally biased region" description="Polar residues" evidence="2">
    <location>
        <begin position="443"/>
        <end position="453"/>
    </location>
</feature>
<keyword evidence="1" id="KW-0862">Zinc</keyword>
<keyword evidence="4" id="KW-0269">Exonuclease</keyword>
<accession>A0AA35S3K0</accession>
<keyword evidence="4" id="KW-0540">Nuclease</keyword>
<feature type="compositionally biased region" description="Basic and acidic residues" evidence="2">
    <location>
        <begin position="425"/>
        <end position="442"/>
    </location>
</feature>